<evidence type="ECO:0000256" key="1">
    <source>
        <dbReference type="SAM" id="MobiDB-lite"/>
    </source>
</evidence>
<reference evidence="3" key="1">
    <citation type="submission" date="2013-09" db="EMBL/GenBank/DDBJ databases">
        <title>Corchorus olitorius genome sequencing.</title>
        <authorList>
            <person name="Alam M."/>
            <person name="Haque M.S."/>
            <person name="Islam M.S."/>
            <person name="Emdad E.M."/>
            <person name="Islam M.M."/>
            <person name="Ahmed B."/>
            <person name="Halim A."/>
            <person name="Hossen Q.M.M."/>
            <person name="Hossain M.Z."/>
            <person name="Ahmed R."/>
            <person name="Khan M.M."/>
            <person name="Islam R."/>
            <person name="Rashid M.M."/>
            <person name="Khan S.A."/>
            <person name="Rahman M.S."/>
            <person name="Alam M."/>
            <person name="Yahiya A.S."/>
            <person name="Khan M.S."/>
            <person name="Azam M.S."/>
            <person name="Haque T."/>
            <person name="Lashkar M.Z.H."/>
            <person name="Akhand A.I."/>
            <person name="Morshed G."/>
            <person name="Roy S."/>
            <person name="Uddin K.S."/>
            <person name="Rabeya T."/>
            <person name="Hossain A.S."/>
            <person name="Chowdhury A."/>
            <person name="Snigdha A.R."/>
            <person name="Mortoza M.S."/>
            <person name="Matin S.A."/>
            <person name="Hoque S.M.E."/>
            <person name="Islam M.K."/>
            <person name="Roy D.K."/>
            <person name="Haider R."/>
            <person name="Moosa M.M."/>
            <person name="Elias S.M."/>
            <person name="Hasan A.M."/>
            <person name="Jahan S."/>
            <person name="Shafiuddin M."/>
            <person name="Mahmood N."/>
            <person name="Shommy N.S."/>
        </authorList>
    </citation>
    <scope>NUCLEOTIDE SEQUENCE [LARGE SCALE GENOMIC DNA]</scope>
    <source>
        <strain evidence="3">cv. O-4</strain>
    </source>
</reference>
<evidence type="ECO:0000313" key="2">
    <source>
        <dbReference type="EMBL" id="OMP13511.1"/>
    </source>
</evidence>
<dbReference type="Proteomes" id="UP000187203">
    <property type="component" value="Unassembled WGS sequence"/>
</dbReference>
<feature type="non-terminal residue" evidence="2">
    <location>
        <position position="1"/>
    </location>
</feature>
<feature type="region of interest" description="Disordered" evidence="1">
    <location>
        <begin position="1"/>
        <end position="34"/>
    </location>
</feature>
<organism evidence="2 3">
    <name type="scientific">Corchorus olitorius</name>
    <dbReference type="NCBI Taxonomy" id="93759"/>
    <lineage>
        <taxon>Eukaryota</taxon>
        <taxon>Viridiplantae</taxon>
        <taxon>Streptophyta</taxon>
        <taxon>Embryophyta</taxon>
        <taxon>Tracheophyta</taxon>
        <taxon>Spermatophyta</taxon>
        <taxon>Magnoliopsida</taxon>
        <taxon>eudicotyledons</taxon>
        <taxon>Gunneridae</taxon>
        <taxon>Pentapetalae</taxon>
        <taxon>rosids</taxon>
        <taxon>malvids</taxon>
        <taxon>Malvales</taxon>
        <taxon>Malvaceae</taxon>
        <taxon>Grewioideae</taxon>
        <taxon>Apeibeae</taxon>
        <taxon>Corchorus</taxon>
    </lineage>
</organism>
<feature type="region of interest" description="Disordered" evidence="1">
    <location>
        <begin position="52"/>
        <end position="76"/>
    </location>
</feature>
<name>A0A1R3L2E8_9ROSI</name>
<protein>
    <submittedName>
        <fullName evidence="2">F-box only protein 43-like protein</fullName>
    </submittedName>
</protein>
<dbReference type="EMBL" id="AWUE01004062">
    <property type="protein sequence ID" value="OMP13511.1"/>
    <property type="molecule type" value="Genomic_DNA"/>
</dbReference>
<sequence>LAAQQAGLAGLPQQPPAQRCAGASAQHRQPGHRSAPVAVRLAGQRCWLPSGGLRSPAAWARPGHGSRTSRRRGIAAQRQYRCGLRATASRPEPARGAETP</sequence>
<feature type="non-terminal residue" evidence="2">
    <location>
        <position position="100"/>
    </location>
</feature>
<keyword evidence="3" id="KW-1185">Reference proteome</keyword>
<accession>A0A1R3L2E8</accession>
<feature type="compositionally biased region" description="Low complexity" evidence="1">
    <location>
        <begin position="1"/>
        <end position="18"/>
    </location>
</feature>
<comment type="caution">
    <text evidence="2">The sequence shown here is derived from an EMBL/GenBank/DDBJ whole genome shotgun (WGS) entry which is preliminary data.</text>
</comment>
<gene>
    <name evidence="2" type="ORF">COLO4_01526</name>
</gene>
<dbReference type="AlphaFoldDB" id="A0A1R3L2E8"/>
<proteinExistence type="predicted"/>
<evidence type="ECO:0000313" key="3">
    <source>
        <dbReference type="Proteomes" id="UP000187203"/>
    </source>
</evidence>